<dbReference type="EMBL" id="JACHMY010000001">
    <property type="protein sequence ID" value="MBB5834675.1"/>
    <property type="molecule type" value="Genomic_DNA"/>
</dbReference>
<keyword evidence="2" id="KW-0732">Signal</keyword>
<dbReference type="Proteomes" id="UP000549971">
    <property type="component" value="Unassembled WGS sequence"/>
</dbReference>
<keyword evidence="1" id="KW-0472">Membrane</keyword>
<gene>
    <name evidence="3" type="ORF">HDA39_001409</name>
</gene>
<proteinExistence type="predicted"/>
<name>A0A7W9MT21_9ACTN</name>
<comment type="caution">
    <text evidence="3">The sequence shown here is derived from an EMBL/GenBank/DDBJ whole genome shotgun (WGS) entry which is preliminary data.</text>
</comment>
<sequence>MKTLLRLGGVLLLIVMSAWVAAPAQAGGPTSVLVSAPAIPKVVAAGYQEARYNDLMSSVGMQAKNHPGWEADKNYGRVIRATWLIHDMSVWRLDLIYPDAEGGPWVATFESYNETMADKPVWHPAGDGVALTKVLGELGLLPGKAGSDGATPDVAVSEDVTTAAAATTSDGTDAFTGWRWALPGALVGAVLAVVAVKFWPRRRWELIDQE</sequence>
<protein>
    <submittedName>
        <fullName evidence="3">Uncharacterized protein</fullName>
    </submittedName>
</protein>
<dbReference type="AlphaFoldDB" id="A0A7W9MT21"/>
<feature type="chain" id="PRO_5030719872" evidence="2">
    <location>
        <begin position="27"/>
        <end position="210"/>
    </location>
</feature>
<organism evidence="3 4">
    <name type="scientific">Kribbella italica</name>
    <dbReference type="NCBI Taxonomy" id="1540520"/>
    <lineage>
        <taxon>Bacteria</taxon>
        <taxon>Bacillati</taxon>
        <taxon>Actinomycetota</taxon>
        <taxon>Actinomycetes</taxon>
        <taxon>Propionibacteriales</taxon>
        <taxon>Kribbellaceae</taxon>
        <taxon>Kribbella</taxon>
    </lineage>
</organism>
<evidence type="ECO:0000313" key="4">
    <source>
        <dbReference type="Proteomes" id="UP000549971"/>
    </source>
</evidence>
<keyword evidence="1" id="KW-1133">Transmembrane helix</keyword>
<evidence type="ECO:0000256" key="1">
    <source>
        <dbReference type="SAM" id="Phobius"/>
    </source>
</evidence>
<feature type="signal peptide" evidence="2">
    <location>
        <begin position="1"/>
        <end position="26"/>
    </location>
</feature>
<evidence type="ECO:0000313" key="3">
    <source>
        <dbReference type="EMBL" id="MBB5834675.1"/>
    </source>
</evidence>
<feature type="transmembrane region" description="Helical" evidence="1">
    <location>
        <begin position="180"/>
        <end position="199"/>
    </location>
</feature>
<keyword evidence="4" id="KW-1185">Reference proteome</keyword>
<accession>A0A7W9MT21</accession>
<dbReference type="RefSeq" id="WP_184794409.1">
    <property type="nucleotide sequence ID" value="NZ_JACHMY010000001.1"/>
</dbReference>
<reference evidence="3 4" key="1">
    <citation type="submission" date="2020-08" db="EMBL/GenBank/DDBJ databases">
        <title>Sequencing the genomes of 1000 actinobacteria strains.</title>
        <authorList>
            <person name="Klenk H.-P."/>
        </authorList>
    </citation>
    <scope>NUCLEOTIDE SEQUENCE [LARGE SCALE GENOMIC DNA]</scope>
    <source>
        <strain evidence="3 4">DSM 28967</strain>
    </source>
</reference>
<evidence type="ECO:0000256" key="2">
    <source>
        <dbReference type="SAM" id="SignalP"/>
    </source>
</evidence>
<keyword evidence="1" id="KW-0812">Transmembrane</keyword>